<evidence type="ECO:0000256" key="7">
    <source>
        <dbReference type="SAM" id="Phobius"/>
    </source>
</evidence>
<comment type="subcellular location">
    <subcellularLocation>
        <location evidence="1">Cell membrane</location>
        <topology evidence="1">Multi-pass membrane protein</topology>
    </subcellularLocation>
</comment>
<reference evidence="9 11" key="1">
    <citation type="submission" date="2022-09" db="EMBL/GenBank/DDBJ databases">
        <title>Enrichment on poylsaccharides allowed isolation of novel metabolic and taxonomic groups of Haloarchaea.</title>
        <authorList>
            <person name="Sorokin D.Y."/>
            <person name="Elcheninov A.G."/>
            <person name="Khizhniak T.V."/>
            <person name="Kolganova T.V."/>
            <person name="Kublanov I.V."/>
        </authorList>
    </citation>
    <scope>NUCLEOTIDE SEQUENCE</scope>
    <source>
        <strain evidence="10 11">AArc-m2/3/4</strain>
        <strain evidence="9">AArc-xg1-1</strain>
    </source>
</reference>
<protein>
    <submittedName>
        <fullName evidence="9">MFS transporter</fullName>
    </submittedName>
</protein>
<comment type="caution">
    <text evidence="9">The sequence shown here is derived from an EMBL/GenBank/DDBJ whole genome shotgun (WGS) entry which is preliminary data.</text>
</comment>
<feature type="transmembrane region" description="Helical" evidence="7">
    <location>
        <begin position="262"/>
        <end position="281"/>
    </location>
</feature>
<dbReference type="InterPro" id="IPR020846">
    <property type="entry name" value="MFS_dom"/>
</dbReference>
<dbReference type="EMBL" id="JAOPKB010000001">
    <property type="protein sequence ID" value="MCU4971201.1"/>
    <property type="molecule type" value="Genomic_DNA"/>
</dbReference>
<gene>
    <name evidence="10" type="ORF">OB955_00415</name>
    <name evidence="9" type="ORF">OB960_11730</name>
</gene>
<feature type="transmembrane region" description="Helical" evidence="7">
    <location>
        <begin position="385"/>
        <end position="407"/>
    </location>
</feature>
<dbReference type="EMBL" id="JAOPKA010000006">
    <property type="protein sequence ID" value="MCU4742067.1"/>
    <property type="molecule type" value="Genomic_DNA"/>
</dbReference>
<dbReference type="Pfam" id="PF07690">
    <property type="entry name" value="MFS_1"/>
    <property type="match status" value="1"/>
</dbReference>
<feature type="transmembrane region" description="Helical" evidence="7">
    <location>
        <begin position="212"/>
        <end position="242"/>
    </location>
</feature>
<organism evidence="9 12">
    <name type="scientific">Natronoglomus mannanivorans</name>
    <dbReference type="NCBI Taxonomy" id="2979990"/>
    <lineage>
        <taxon>Archaea</taxon>
        <taxon>Methanobacteriati</taxon>
        <taxon>Methanobacteriota</taxon>
        <taxon>Stenosarchaea group</taxon>
        <taxon>Halobacteria</taxon>
        <taxon>Halobacteriales</taxon>
        <taxon>Natrialbaceae</taxon>
        <taxon>Natronoglomus</taxon>
    </lineage>
</organism>
<keyword evidence="4 7" id="KW-0812">Transmembrane</keyword>
<dbReference type="GO" id="GO:0005886">
    <property type="term" value="C:plasma membrane"/>
    <property type="evidence" value="ECO:0007669"/>
    <property type="project" value="UniProtKB-SubCell"/>
</dbReference>
<evidence type="ECO:0000313" key="11">
    <source>
        <dbReference type="Proteomes" id="UP001320972"/>
    </source>
</evidence>
<dbReference type="InterPro" id="IPR011701">
    <property type="entry name" value="MFS"/>
</dbReference>
<keyword evidence="11" id="KW-1185">Reference proteome</keyword>
<dbReference type="SUPFAM" id="SSF103473">
    <property type="entry name" value="MFS general substrate transporter"/>
    <property type="match status" value="1"/>
</dbReference>
<keyword evidence="3" id="KW-1003">Cell membrane</keyword>
<dbReference type="PROSITE" id="PS50850">
    <property type="entry name" value="MFS"/>
    <property type="match status" value="1"/>
</dbReference>
<evidence type="ECO:0000256" key="1">
    <source>
        <dbReference type="ARBA" id="ARBA00004651"/>
    </source>
</evidence>
<evidence type="ECO:0000256" key="6">
    <source>
        <dbReference type="ARBA" id="ARBA00023136"/>
    </source>
</evidence>
<keyword evidence="6 7" id="KW-0472">Membrane</keyword>
<sequence length="421" mass="43503">MTDIDTDTSERRIVLAVVASTFFVGFGGGVIFPILPNLGELLGISAFMVGLILSANRFTRLFANAPAGALVDRIGTRTPFVAGLAIEGVATFGYVVAIYSGLPEAWFMLSRILWGLGSALVFATAYTITADVSEADSRGTSMGIVRAGITFGFPAGLVLGGVVSDLYGNAAAFVLAAAFAGFASVIAFFVVPETHVEETDTSVKPWDLELTVPALTVGFVNFGLFFAYVGVLFATLVLYLRAEELTIAIEFAGYALDLEEQGTSGMLMAITVLMGATFTLAGGALSDWLGARVPILVAFLGLSFVGFIGLALAPSLEFVVLSCALIGAGQGGVNGPLTALLADLTPEERMGRAMGTNNVLGDVGGGIGPLLSLPLIEAETVGFEVVYGISAVVPLLAGLILVLGVYAHTGHVSPLVRDAVD</sequence>
<proteinExistence type="predicted"/>
<feature type="transmembrane region" description="Helical" evidence="7">
    <location>
        <begin position="41"/>
        <end position="59"/>
    </location>
</feature>
<feature type="transmembrane region" description="Helical" evidence="7">
    <location>
        <begin position="293"/>
        <end position="312"/>
    </location>
</feature>
<evidence type="ECO:0000259" key="8">
    <source>
        <dbReference type="PROSITE" id="PS50850"/>
    </source>
</evidence>
<keyword evidence="5 7" id="KW-1133">Transmembrane helix</keyword>
<evidence type="ECO:0000313" key="9">
    <source>
        <dbReference type="EMBL" id="MCU4742067.1"/>
    </source>
</evidence>
<evidence type="ECO:0000256" key="3">
    <source>
        <dbReference type="ARBA" id="ARBA00022475"/>
    </source>
</evidence>
<name>A0AAP2YZK9_9EURY</name>
<dbReference type="Gene3D" id="1.20.1250.20">
    <property type="entry name" value="MFS general substrate transporter like domains"/>
    <property type="match status" value="2"/>
</dbReference>
<dbReference type="GO" id="GO:0022857">
    <property type="term" value="F:transmembrane transporter activity"/>
    <property type="evidence" value="ECO:0007669"/>
    <property type="project" value="InterPro"/>
</dbReference>
<feature type="transmembrane region" description="Helical" evidence="7">
    <location>
        <begin position="12"/>
        <end position="35"/>
    </location>
</feature>
<evidence type="ECO:0000313" key="12">
    <source>
        <dbReference type="Proteomes" id="UP001321018"/>
    </source>
</evidence>
<accession>A0AAP2YZK9</accession>
<dbReference type="InterPro" id="IPR001958">
    <property type="entry name" value="Tet-R_TetA/multi-R_MdtG-like"/>
</dbReference>
<feature type="domain" description="Major facilitator superfamily (MFS) profile" evidence="8">
    <location>
        <begin position="13"/>
        <end position="409"/>
    </location>
</feature>
<keyword evidence="2" id="KW-0813">Transport</keyword>
<evidence type="ECO:0000256" key="4">
    <source>
        <dbReference type="ARBA" id="ARBA00022692"/>
    </source>
</evidence>
<dbReference type="Proteomes" id="UP001320972">
    <property type="component" value="Unassembled WGS sequence"/>
</dbReference>
<evidence type="ECO:0000313" key="10">
    <source>
        <dbReference type="EMBL" id="MCU4971201.1"/>
    </source>
</evidence>
<dbReference type="InterPro" id="IPR036259">
    <property type="entry name" value="MFS_trans_sf"/>
</dbReference>
<feature type="transmembrane region" description="Helical" evidence="7">
    <location>
        <begin position="80"/>
        <end position="100"/>
    </location>
</feature>
<evidence type="ECO:0000256" key="5">
    <source>
        <dbReference type="ARBA" id="ARBA00022989"/>
    </source>
</evidence>
<dbReference type="InterPro" id="IPR050171">
    <property type="entry name" value="MFS_Transporters"/>
</dbReference>
<evidence type="ECO:0000256" key="2">
    <source>
        <dbReference type="ARBA" id="ARBA00022448"/>
    </source>
</evidence>
<dbReference type="PANTHER" id="PTHR23517">
    <property type="entry name" value="RESISTANCE PROTEIN MDTM, PUTATIVE-RELATED-RELATED"/>
    <property type="match status" value="1"/>
</dbReference>
<feature type="transmembrane region" description="Helical" evidence="7">
    <location>
        <begin position="112"/>
        <end position="132"/>
    </location>
</feature>
<dbReference type="PRINTS" id="PR01035">
    <property type="entry name" value="TCRTETA"/>
</dbReference>
<dbReference type="AlphaFoldDB" id="A0AAP2YZK9"/>
<dbReference type="RefSeq" id="WP_338003902.1">
    <property type="nucleotide sequence ID" value="NZ_JAOPKA010000006.1"/>
</dbReference>
<dbReference type="Proteomes" id="UP001321018">
    <property type="component" value="Unassembled WGS sequence"/>
</dbReference>
<dbReference type="CDD" id="cd17325">
    <property type="entry name" value="MFS_MdtG_SLC18_like"/>
    <property type="match status" value="1"/>
</dbReference>
<feature type="transmembrane region" description="Helical" evidence="7">
    <location>
        <begin position="170"/>
        <end position="191"/>
    </location>
</feature>
<feature type="transmembrane region" description="Helical" evidence="7">
    <location>
        <begin position="144"/>
        <end position="164"/>
    </location>
</feature>